<sequence>MTKSASGSAQGIGTSMEGSDGNMADSALDTARDRFMERIGIVAQAEGMTRIAGRAFALLIFDGEEIAFGALAERLQVSRASVSTNMRLLEERGLVLRLAKTGARQDYFRLADDAFGRMLKVVRERSAQAHAEIDATLHELPREAHDVRARVEAYSQFYTAVDEGLGFAISKIARPQE</sequence>
<dbReference type="InterPro" id="IPR001845">
    <property type="entry name" value="HTH_ArsR_DNA-bd_dom"/>
</dbReference>
<comment type="caution">
    <text evidence="6">The sequence shown here is derived from an EMBL/GenBank/DDBJ whole genome shotgun (WGS) entry which is preliminary data.</text>
</comment>
<dbReference type="InterPro" id="IPR000835">
    <property type="entry name" value="HTH_MarR-typ"/>
</dbReference>
<organism evidence="6 7">
    <name type="scientific">Profundibacterium mesophilum KAUST100406-0324</name>
    <dbReference type="NCBI Taxonomy" id="1037889"/>
    <lineage>
        <taxon>Bacteria</taxon>
        <taxon>Pseudomonadati</taxon>
        <taxon>Pseudomonadota</taxon>
        <taxon>Alphaproteobacteria</taxon>
        <taxon>Rhodobacterales</taxon>
        <taxon>Roseobacteraceae</taxon>
        <taxon>Profundibacterium</taxon>
    </lineage>
</organism>
<dbReference type="OrthoDB" id="2733322at2"/>
<proteinExistence type="predicted"/>
<dbReference type="RefSeq" id="WP_159965889.1">
    <property type="nucleotide sequence ID" value="NZ_APKE01000027.1"/>
</dbReference>
<dbReference type="SUPFAM" id="SSF46785">
    <property type="entry name" value="Winged helix' DNA-binding domain"/>
    <property type="match status" value="1"/>
</dbReference>
<evidence type="ECO:0000256" key="4">
    <source>
        <dbReference type="SAM" id="MobiDB-lite"/>
    </source>
</evidence>
<dbReference type="PANTHER" id="PTHR38465:SF1">
    <property type="entry name" value="HTH-TYPE TRANSCRIPTIONAL REGULATOR MJ1563-RELATED"/>
    <property type="match status" value="1"/>
</dbReference>
<dbReference type="InterPro" id="IPR036390">
    <property type="entry name" value="WH_DNA-bd_sf"/>
</dbReference>
<dbReference type="SMART" id="SM00418">
    <property type="entry name" value="HTH_ARSR"/>
    <property type="match status" value="1"/>
</dbReference>
<dbReference type="InterPro" id="IPR036388">
    <property type="entry name" value="WH-like_DNA-bd_sf"/>
</dbReference>
<dbReference type="Gene3D" id="1.10.10.10">
    <property type="entry name" value="Winged helix-like DNA-binding domain superfamily/Winged helix DNA-binding domain"/>
    <property type="match status" value="1"/>
</dbReference>
<feature type="region of interest" description="Disordered" evidence="4">
    <location>
        <begin position="1"/>
        <end position="24"/>
    </location>
</feature>
<dbReference type="EMBL" id="APKE01000027">
    <property type="protein sequence ID" value="KAF0675249.1"/>
    <property type="molecule type" value="Genomic_DNA"/>
</dbReference>
<gene>
    <name evidence="6" type="ORF">PMES_02369</name>
</gene>
<accession>A0A921NUX6</accession>
<feature type="compositionally biased region" description="Polar residues" evidence="4">
    <location>
        <begin position="1"/>
        <end position="17"/>
    </location>
</feature>
<reference evidence="6" key="1">
    <citation type="submission" date="2013-03" db="EMBL/GenBank/DDBJ databases">
        <title>Genome Sequence of the Profundibacterium mesophilum strain KAUST100406-0324T from Red Sea, a novel genus in the family Rhodobacteraceae.</title>
        <authorList>
            <person name="Essack M."/>
            <person name="Alam I."/>
            <person name="Lafi F."/>
            <person name="Alawi W."/>
            <person name="Kamanu F."/>
            <person name="Al-Suwailem A."/>
            <person name="Lee O.O."/>
            <person name="Xu Y."/>
            <person name="Bajic V."/>
            <person name="Qian P.-Y."/>
            <person name="Archer J."/>
        </authorList>
    </citation>
    <scope>NUCLEOTIDE SEQUENCE</scope>
    <source>
        <strain evidence="6">KAUST100406-0324</strain>
    </source>
</reference>
<protein>
    <submittedName>
        <fullName evidence="6">MarR familydomain containing protein</fullName>
    </submittedName>
</protein>
<keyword evidence="3" id="KW-0804">Transcription</keyword>
<dbReference type="Proteomes" id="UP000698242">
    <property type="component" value="Unassembled WGS sequence"/>
</dbReference>
<dbReference type="GO" id="GO:0003700">
    <property type="term" value="F:DNA-binding transcription factor activity"/>
    <property type="evidence" value="ECO:0007669"/>
    <property type="project" value="InterPro"/>
</dbReference>
<name>A0A921NUX6_9RHOB</name>
<dbReference type="PANTHER" id="PTHR38465">
    <property type="entry name" value="HTH-TYPE TRANSCRIPTIONAL REGULATOR MJ1563-RELATED"/>
    <property type="match status" value="1"/>
</dbReference>
<dbReference type="GO" id="GO:0003677">
    <property type="term" value="F:DNA binding"/>
    <property type="evidence" value="ECO:0007669"/>
    <property type="project" value="UniProtKB-KW"/>
</dbReference>
<keyword evidence="2" id="KW-0238">DNA-binding</keyword>
<dbReference type="AlphaFoldDB" id="A0A921NUX6"/>
<dbReference type="Pfam" id="PF12802">
    <property type="entry name" value="MarR_2"/>
    <property type="match status" value="1"/>
</dbReference>
<evidence type="ECO:0000313" key="6">
    <source>
        <dbReference type="EMBL" id="KAF0675249.1"/>
    </source>
</evidence>
<evidence type="ECO:0000256" key="2">
    <source>
        <dbReference type="ARBA" id="ARBA00023125"/>
    </source>
</evidence>
<evidence type="ECO:0000256" key="1">
    <source>
        <dbReference type="ARBA" id="ARBA00023015"/>
    </source>
</evidence>
<keyword evidence="1" id="KW-0805">Transcription regulation</keyword>
<dbReference type="InterPro" id="IPR052362">
    <property type="entry name" value="HTH-GbsR_regulator"/>
</dbReference>
<evidence type="ECO:0000313" key="7">
    <source>
        <dbReference type="Proteomes" id="UP000698242"/>
    </source>
</evidence>
<feature type="domain" description="HTH arsR-type" evidence="5">
    <location>
        <begin position="51"/>
        <end position="124"/>
    </location>
</feature>
<keyword evidence="7" id="KW-1185">Reference proteome</keyword>
<evidence type="ECO:0000259" key="5">
    <source>
        <dbReference type="SMART" id="SM00418"/>
    </source>
</evidence>
<evidence type="ECO:0000256" key="3">
    <source>
        <dbReference type="ARBA" id="ARBA00023163"/>
    </source>
</evidence>